<dbReference type="OrthoDB" id="442243at2759"/>
<dbReference type="PANTHER" id="PTHR47842:SF2">
    <property type="entry name" value="DUF676 DOMAIN-CONTAINING PROTEIN"/>
    <property type="match status" value="1"/>
</dbReference>
<dbReference type="Gene3D" id="3.40.50.1820">
    <property type="entry name" value="alpha/beta hydrolase"/>
    <property type="match status" value="1"/>
</dbReference>
<reference evidence="2 3" key="1">
    <citation type="submission" date="2018-05" db="EMBL/GenBank/DDBJ databases">
        <title>Genome sequencing and assembly of the regulated plant pathogen Lachnellula willkommii and related sister species for the development of diagnostic species identification markers.</title>
        <authorList>
            <person name="Giroux E."/>
            <person name="Bilodeau G."/>
        </authorList>
    </citation>
    <scope>NUCLEOTIDE SEQUENCE [LARGE SCALE GENOMIC DNA]</scope>
    <source>
        <strain evidence="2 3">CBS 185.66</strain>
    </source>
</reference>
<dbReference type="Proteomes" id="UP000431533">
    <property type="component" value="Unassembled WGS sequence"/>
</dbReference>
<keyword evidence="3" id="KW-1185">Reference proteome</keyword>
<dbReference type="RefSeq" id="XP_031000889.1">
    <property type="nucleotide sequence ID" value="XM_031154125.1"/>
</dbReference>
<evidence type="ECO:0000313" key="2">
    <source>
        <dbReference type="EMBL" id="TVY22101.1"/>
    </source>
</evidence>
<dbReference type="PANTHER" id="PTHR47842">
    <property type="entry name" value="EXPRESSED PROTEIN"/>
    <property type="match status" value="1"/>
</dbReference>
<dbReference type="InterPro" id="IPR029058">
    <property type="entry name" value="AB_hydrolase_fold"/>
</dbReference>
<evidence type="ECO:0008006" key="4">
    <source>
        <dbReference type="Google" id="ProtNLM"/>
    </source>
</evidence>
<comment type="caution">
    <text evidence="2">The sequence shown here is derived from an EMBL/GenBank/DDBJ whole genome shotgun (WGS) entry which is preliminary data.</text>
</comment>
<sequence>MIQTLLLCFIHGFKGDDETFFEFPRDLKKYVQETSPELHVSTAVYPKYETKGDLAGCVETFREWLQDQVTDLETDAATPSAILNPSVSVILCAHSMGGLVAADTLFSVLSNRPTCISPDPSTPRLMFPLVQGLISFDTPYNGLARSMFAYGAFSQYQNISGVWNIVSTLSGGIGMGSVASAASSSTATGARSAQIASATAAGSQVVASQAGWKRWQALASRTGTAGAIIAGGVTAYMHREQIGQSLRKLNRANISSSLSRDNLSQGLSYVSRESIGDGFTWMASHLKFVGALMKQEQMTTRLERLSALKGVGVVNLYTSLGENGYWSGGYFVPKRTFCAVPAEGEGEGGDKRRLFVEVPNTKAANEIEAHCSMFQPEKNSAYEDLLTKTGELVRKWVGNDPRKMVDDYQPDARQRAMSITESEILDDDGKMKQEEPASASEFGSGDTAAENDSQKVVSEDDKQLQAILSCQDLPQPEDGGITDEDLKQALEVPLPVEETLDQATEVSLPVDDSGLKEKGKSWVPAMPGMPGMPGMPTIPSMPNMPAMPAYLKRK</sequence>
<accession>A0A8H8QU03</accession>
<dbReference type="EMBL" id="QGMH01000375">
    <property type="protein sequence ID" value="TVY22101.1"/>
    <property type="molecule type" value="Genomic_DNA"/>
</dbReference>
<name>A0A8H8QU03_9HELO</name>
<dbReference type="SUPFAM" id="SSF53474">
    <property type="entry name" value="alpha/beta-Hydrolases"/>
    <property type="match status" value="1"/>
</dbReference>
<feature type="region of interest" description="Disordered" evidence="1">
    <location>
        <begin position="420"/>
        <end position="461"/>
    </location>
</feature>
<dbReference type="GeneID" id="41989419"/>
<dbReference type="AlphaFoldDB" id="A0A8H8QU03"/>
<gene>
    <name evidence="2" type="ORF">LHYA1_G009221</name>
</gene>
<evidence type="ECO:0000256" key="1">
    <source>
        <dbReference type="SAM" id="MobiDB-lite"/>
    </source>
</evidence>
<protein>
    <recommendedName>
        <fullName evidence="4">DUF676 domain-containing protein</fullName>
    </recommendedName>
</protein>
<evidence type="ECO:0000313" key="3">
    <source>
        <dbReference type="Proteomes" id="UP000431533"/>
    </source>
</evidence>
<proteinExistence type="predicted"/>
<organism evidence="2 3">
    <name type="scientific">Lachnellula hyalina</name>
    <dbReference type="NCBI Taxonomy" id="1316788"/>
    <lineage>
        <taxon>Eukaryota</taxon>
        <taxon>Fungi</taxon>
        <taxon>Dikarya</taxon>
        <taxon>Ascomycota</taxon>
        <taxon>Pezizomycotina</taxon>
        <taxon>Leotiomycetes</taxon>
        <taxon>Helotiales</taxon>
        <taxon>Lachnaceae</taxon>
        <taxon>Lachnellula</taxon>
    </lineage>
</organism>